<dbReference type="Gene3D" id="3.30.2090.10">
    <property type="entry name" value="Multidrug efflux transporter AcrB TolC docking domain, DN and DC subdomains"/>
    <property type="match status" value="2"/>
</dbReference>
<name>A0A0S2KHA7_9GAMM</name>
<feature type="transmembrane region" description="Helical" evidence="2">
    <location>
        <begin position="12"/>
        <end position="31"/>
    </location>
</feature>
<dbReference type="Proteomes" id="UP000065641">
    <property type="component" value="Chromosome"/>
</dbReference>
<dbReference type="Gene3D" id="3.30.70.1440">
    <property type="entry name" value="Multidrug efflux transporter AcrB pore domain"/>
    <property type="match status" value="1"/>
</dbReference>
<dbReference type="GO" id="GO:0005886">
    <property type="term" value="C:plasma membrane"/>
    <property type="evidence" value="ECO:0007669"/>
    <property type="project" value="TreeGrafter"/>
</dbReference>
<feature type="transmembrane region" description="Helical" evidence="2">
    <location>
        <begin position="535"/>
        <end position="556"/>
    </location>
</feature>
<evidence type="ECO:0000313" key="4">
    <source>
        <dbReference type="Proteomes" id="UP000065641"/>
    </source>
</evidence>
<accession>A0A0S2KHA7</accession>
<feature type="transmembrane region" description="Helical" evidence="2">
    <location>
        <begin position="454"/>
        <end position="478"/>
    </location>
</feature>
<proteinExistence type="predicted"/>
<keyword evidence="2" id="KW-1133">Transmembrane helix</keyword>
<feature type="transmembrane region" description="Helical" evidence="2">
    <location>
        <begin position="944"/>
        <end position="969"/>
    </location>
</feature>
<dbReference type="PANTHER" id="PTHR32063">
    <property type="match status" value="1"/>
</dbReference>
<keyword evidence="2" id="KW-0812">Transmembrane</keyword>
<feature type="transmembrane region" description="Helical" evidence="2">
    <location>
        <begin position="893"/>
        <end position="911"/>
    </location>
</feature>
<feature type="transmembrane region" description="Helical" evidence="2">
    <location>
        <begin position="333"/>
        <end position="350"/>
    </location>
</feature>
<dbReference type="Gene3D" id="3.30.70.1430">
    <property type="entry name" value="Multidrug efflux transporter AcrB pore domain"/>
    <property type="match status" value="2"/>
</dbReference>
<dbReference type="STRING" id="1249552.PS2015_2873"/>
<keyword evidence="1" id="KW-0175">Coiled coil</keyword>
<keyword evidence="2" id="KW-0472">Membrane</keyword>
<keyword evidence="4" id="KW-1185">Reference proteome</keyword>
<dbReference type="SUPFAM" id="SSF82714">
    <property type="entry name" value="Multidrug efflux transporter AcrB TolC docking domain, DN and DC subdomains"/>
    <property type="match status" value="2"/>
</dbReference>
<dbReference type="PANTHER" id="PTHR32063:SF33">
    <property type="entry name" value="RND SUPERFAMILY EFFLUX PUMP PERMEASE COMPONENT"/>
    <property type="match status" value="1"/>
</dbReference>
<gene>
    <name evidence="3" type="ORF">PS2015_2873</name>
</gene>
<sequence>MKPIIAWFVKNPVAANLLMMFFIVAGITAFMNTRQEEFPSIETGTIQINVPYRGASPDEAEQAICIVLEEALRNIENVERITSTAREGACAATLQMTSEADINRSLNEVKSAVDGIVNFPADIERPIVASFSVVGTVMSLALSADTDEETLKRLADEVRLDLLDLPEVSRVEVSYVRPREISIEVPELLLRQYGLTLNEVATAIDRNAMDMPAGTLRTPGGDVLLRSKGRMRSGEEYEDIIIRTNTDGSRLRLGDIATVRDDFEEGYLRARVDGRRAVTIDVFRVGDEDIIASADATRAYAERKARTLPEGVQLEVLTDDARALRERVSTVSSNAYSGFLLVLAVLALFLRFKLAIWVAAGIPIAIFGALAIFPYFDITISSITIMAFILVLGIIVDDAIVVGERIFVYEQTGIDREEAAIKGTYEVSVPVIFGVATTIAAFLPLLLLDGPMGGFFNVIGGVVILCLLASVVESQLILPGHLAHRKTTGYLFEGSRFVNTWHHFQGRLASGLEYFASHVYQPALRKCLHHRYSTWAAATAVIIITVGLLASGRVVFQFFPAVEGDRIYASLQMPEGVAVDLTEQALAKIEGAAQQLRVELDQELAERIAAGTANGQVTTVVDKTLTTLGARINRGGPPTGRGNAGGSHIAEVVLILNSYKDRGEISANEIRDRWREKVGVIPDALELSFVSDSFSAGEALSFRMEGRSEQNLRLATAELREALARYPGVLDITDSFREGKQEVQISLLDAGIQLGFTLEEVSRQVRQAFFGVEAQRIQRDTDEIRVMVRYPQDERQSLGNLENLMLRTPAGGEVPLASVADLQLGNAYSTINRQNGRRVITVNADVNRAVSAPEEVTREIVAQFRDSWSAQYDIDLVLSGEGEQRARSLGELFSSYPLALLIMFALLAIPLKSYAQPLIIMSVIPFGAIGAIVGHYIMGQELVFFSLIGIVALGGVVVNASLVLVVYINSEVKAGHSLVEAVSSAGVARFRPVFLTSVTTFIGLVPLMFTPSPATFFIIPMAVSLAFGVLFATVITLFLVPSLYMILYDFSQHRLLAEEHREDPALST</sequence>
<feature type="coiled-coil region" evidence="1">
    <location>
        <begin position="579"/>
        <end position="606"/>
    </location>
</feature>
<dbReference type="AlphaFoldDB" id="A0A0S2KHA7"/>
<feature type="transmembrane region" description="Helical" evidence="2">
    <location>
        <begin position="357"/>
        <end position="376"/>
    </location>
</feature>
<dbReference type="InterPro" id="IPR027463">
    <property type="entry name" value="AcrB_DN_DC_subdom"/>
</dbReference>
<feature type="transmembrane region" description="Helical" evidence="2">
    <location>
        <begin position="990"/>
        <end position="1009"/>
    </location>
</feature>
<reference evidence="3 4" key="1">
    <citation type="submission" date="2015-11" db="EMBL/GenBank/DDBJ databases">
        <authorList>
            <person name="Zhang Y."/>
            <person name="Guo Z."/>
        </authorList>
    </citation>
    <scope>NUCLEOTIDE SEQUENCE [LARGE SCALE GENOMIC DNA]</scope>
    <source>
        <strain evidence="3 4">KCTC 32221</strain>
    </source>
</reference>
<feature type="transmembrane region" description="Helical" evidence="2">
    <location>
        <begin position="918"/>
        <end position="938"/>
    </location>
</feature>
<evidence type="ECO:0000256" key="2">
    <source>
        <dbReference type="SAM" id="Phobius"/>
    </source>
</evidence>
<feature type="transmembrane region" description="Helical" evidence="2">
    <location>
        <begin position="424"/>
        <end position="448"/>
    </location>
</feature>
<feature type="transmembrane region" description="Helical" evidence="2">
    <location>
        <begin position="1015"/>
        <end position="1047"/>
    </location>
</feature>
<dbReference type="SUPFAM" id="SSF82866">
    <property type="entry name" value="Multidrug efflux transporter AcrB transmembrane domain"/>
    <property type="match status" value="2"/>
</dbReference>
<dbReference type="Pfam" id="PF00873">
    <property type="entry name" value="ACR_tran"/>
    <property type="match status" value="2"/>
</dbReference>
<dbReference type="GO" id="GO:0042910">
    <property type="term" value="F:xenobiotic transmembrane transporter activity"/>
    <property type="evidence" value="ECO:0007669"/>
    <property type="project" value="TreeGrafter"/>
</dbReference>
<dbReference type="RefSeq" id="WP_058022888.1">
    <property type="nucleotide sequence ID" value="NZ_CP013189.1"/>
</dbReference>
<dbReference type="KEGG" id="pspi:PS2015_2873"/>
<feature type="transmembrane region" description="Helical" evidence="2">
    <location>
        <begin position="382"/>
        <end position="403"/>
    </location>
</feature>
<dbReference type="InterPro" id="IPR001036">
    <property type="entry name" value="Acrflvin-R"/>
</dbReference>
<dbReference type="Gene3D" id="3.30.70.1320">
    <property type="entry name" value="Multidrug efflux transporter AcrB pore domain like"/>
    <property type="match status" value="1"/>
</dbReference>
<protein>
    <submittedName>
        <fullName evidence="3">Cobalt-zinc-cadmium resistance protein (CzcA)-like</fullName>
    </submittedName>
</protein>
<dbReference type="SUPFAM" id="SSF82693">
    <property type="entry name" value="Multidrug efflux transporter AcrB pore domain, PN1, PN2, PC1 and PC2 subdomains"/>
    <property type="match status" value="2"/>
</dbReference>
<dbReference type="PRINTS" id="PR00702">
    <property type="entry name" value="ACRIFLAVINRP"/>
</dbReference>
<dbReference type="PATRIC" id="fig|1249552.3.peg.2901"/>
<dbReference type="OrthoDB" id="5287122at2"/>
<organism evidence="3 4">
    <name type="scientific">Pseudohongiella spirulinae</name>
    <dbReference type="NCBI Taxonomy" id="1249552"/>
    <lineage>
        <taxon>Bacteria</taxon>
        <taxon>Pseudomonadati</taxon>
        <taxon>Pseudomonadota</taxon>
        <taxon>Gammaproteobacteria</taxon>
        <taxon>Pseudomonadales</taxon>
        <taxon>Pseudohongiellaceae</taxon>
        <taxon>Pseudohongiella</taxon>
    </lineage>
</organism>
<evidence type="ECO:0000256" key="1">
    <source>
        <dbReference type="SAM" id="Coils"/>
    </source>
</evidence>
<evidence type="ECO:0000313" key="3">
    <source>
        <dbReference type="EMBL" id="ALO47502.1"/>
    </source>
</evidence>
<dbReference type="EMBL" id="CP013189">
    <property type="protein sequence ID" value="ALO47502.1"/>
    <property type="molecule type" value="Genomic_DNA"/>
</dbReference>
<dbReference type="Gene3D" id="1.20.1640.10">
    <property type="entry name" value="Multidrug efflux transporter AcrB transmembrane domain"/>
    <property type="match status" value="2"/>
</dbReference>